<reference evidence="2 3" key="1">
    <citation type="journal article" date="2018" name="Sci. Rep.">
        <title>Raphidocelis subcapitata (=Pseudokirchneriella subcapitata) provides an insight into genome evolution and environmental adaptations in the Sphaeropleales.</title>
        <authorList>
            <person name="Suzuki S."/>
            <person name="Yamaguchi H."/>
            <person name="Nakajima N."/>
            <person name="Kawachi M."/>
        </authorList>
    </citation>
    <scope>NUCLEOTIDE SEQUENCE [LARGE SCALE GENOMIC DNA]</scope>
    <source>
        <strain evidence="2 3">NIES-35</strain>
    </source>
</reference>
<gene>
    <name evidence="2" type="ORF">Rsub_00696</name>
</gene>
<dbReference type="Proteomes" id="UP000247498">
    <property type="component" value="Unassembled WGS sequence"/>
</dbReference>
<comment type="caution">
    <text evidence="2">The sequence shown here is derived from an EMBL/GenBank/DDBJ whole genome shotgun (WGS) entry which is preliminary data.</text>
</comment>
<evidence type="ECO:0000313" key="2">
    <source>
        <dbReference type="EMBL" id="GBF87984.1"/>
    </source>
</evidence>
<evidence type="ECO:0000256" key="1">
    <source>
        <dbReference type="SAM" id="SignalP"/>
    </source>
</evidence>
<feature type="signal peptide" evidence="1">
    <location>
        <begin position="1"/>
        <end position="24"/>
    </location>
</feature>
<dbReference type="Gene3D" id="1.20.120.20">
    <property type="entry name" value="Apolipoprotein"/>
    <property type="match status" value="1"/>
</dbReference>
<dbReference type="EMBL" id="BDRX01000003">
    <property type="protein sequence ID" value="GBF87984.1"/>
    <property type="molecule type" value="Genomic_DNA"/>
</dbReference>
<accession>A0A2V0NKU7</accession>
<proteinExistence type="predicted"/>
<organism evidence="2 3">
    <name type="scientific">Raphidocelis subcapitata</name>
    <dbReference type="NCBI Taxonomy" id="307507"/>
    <lineage>
        <taxon>Eukaryota</taxon>
        <taxon>Viridiplantae</taxon>
        <taxon>Chlorophyta</taxon>
        <taxon>core chlorophytes</taxon>
        <taxon>Chlorophyceae</taxon>
        <taxon>CS clade</taxon>
        <taxon>Sphaeropleales</taxon>
        <taxon>Selenastraceae</taxon>
        <taxon>Raphidocelis</taxon>
    </lineage>
</organism>
<dbReference type="AlphaFoldDB" id="A0A2V0NKU7"/>
<evidence type="ECO:0000313" key="3">
    <source>
        <dbReference type="Proteomes" id="UP000247498"/>
    </source>
</evidence>
<protein>
    <submittedName>
        <fullName evidence="2">Uncharacterized protein</fullName>
    </submittedName>
</protein>
<keyword evidence="3" id="KW-1185">Reference proteome</keyword>
<name>A0A2V0NKU7_9CHLO</name>
<feature type="chain" id="PRO_5015982370" evidence="1">
    <location>
        <begin position="25"/>
        <end position="608"/>
    </location>
</feature>
<sequence length="608" mass="64341">MARSKTGALLALLAVACLLTGSHAAAGNGTDALGKGAAKSAANAHVGATLSSVQDHVDATGKALDAGVNGAITHVTNATAGANPAIAAVGAALGSKVDSAQAAAGAAHGKVDGLKASVGNSTAEQHAKAAQLGDRAADAINKAATNLSEKVAPIKAKVGSKVTPALSKVDANVHARVASAQASVAKVVSQLEKVVMPIRNHIANETAPAKATLGNATAGIYRTARTAIWTSQAAAARASAPLAPITDQVNRATSIGMSAALVGLRDGVVATVGVIDKFSAKMAPTEKAIHNVTDPIKATITGARDTARESFDNVTAPVHELRQKMFPEIRTPRLSEVFRTLFDDLPQPTDIDRAVDPPREYDPIMPKVAPPSGTCKPFEVPAPYKNLNEFCDSLHHKPKEYFAELYSRSIPKKGDEFPMTGCVFGCIVGNDTYTELQREFSLGFGWSGKCFTEERINGMPARFGSTLNRNYSLPTGFSQRERARTYKGVGEFVFNGGGAFVDQSIFDGKPVWQYYDERPEPRMMAAGGWRSLYTLFQAVGDGVTDEFRHLAPGVMIGKSFYSGPQGLMPQKWRTPRDTNYFMLFQSCTADGKIAWDPEDREVPLVGAP</sequence>
<keyword evidence="1" id="KW-0732">Signal</keyword>
<dbReference type="InParanoid" id="A0A2V0NKU7"/>
<dbReference type="PROSITE" id="PS51257">
    <property type="entry name" value="PROKAR_LIPOPROTEIN"/>
    <property type="match status" value="1"/>
</dbReference>
<dbReference type="OrthoDB" id="556989at2759"/>